<dbReference type="GO" id="GO:0004674">
    <property type="term" value="F:protein serine/threonine kinase activity"/>
    <property type="evidence" value="ECO:0007669"/>
    <property type="project" value="UniProtKB-KW"/>
</dbReference>
<protein>
    <recommendedName>
        <fullName evidence="14">HPr kinase/phosphorylase</fullName>
        <shortName evidence="14">HPrK/P</shortName>
        <ecNumber evidence="14">2.7.11.-</ecNumber>
        <ecNumber evidence="14">2.7.4.-</ecNumber>
    </recommendedName>
    <alternativeName>
        <fullName evidence="14">HPr(Ser) kinase/phosphorylase</fullName>
    </alternativeName>
</protein>
<dbReference type="EMBL" id="CP025197">
    <property type="protein sequence ID" value="AUG58339.1"/>
    <property type="molecule type" value="Genomic_DNA"/>
</dbReference>
<accession>A0A2K9E4L5</accession>
<keyword evidence="8 14" id="KW-0418">Kinase</keyword>
<dbReference type="HAMAP" id="MF_01249">
    <property type="entry name" value="HPr_kinase"/>
    <property type="match status" value="1"/>
</dbReference>
<keyword evidence="9 14" id="KW-0067">ATP-binding</keyword>
<dbReference type="EC" id="2.7.4.-" evidence="14"/>
<dbReference type="InterPro" id="IPR011126">
    <property type="entry name" value="Hpr_kin/Pase_Hpr_N"/>
</dbReference>
<dbReference type="Pfam" id="PF02603">
    <property type="entry name" value="Hpr_kinase_N"/>
    <property type="match status" value="1"/>
</dbReference>
<evidence type="ECO:0000313" key="17">
    <source>
        <dbReference type="EMBL" id="AUG58339.1"/>
    </source>
</evidence>
<dbReference type="RefSeq" id="WP_101302733.1">
    <property type="nucleotide sequence ID" value="NZ_DAONOL010000004.1"/>
</dbReference>
<gene>
    <name evidence="14 17" type="primary">hprK</name>
    <name evidence="20" type="ORF">B9R14_00090</name>
    <name evidence="18" type="ORF">B9R14_00275</name>
    <name evidence="19" type="ORF">B9R14_16590</name>
    <name evidence="17" type="ORF">HVS_12310</name>
</gene>
<dbReference type="EMBL" id="NEMB01000003">
    <property type="protein sequence ID" value="PQQ68214.1"/>
    <property type="molecule type" value="Genomic_DNA"/>
</dbReference>
<evidence type="ECO:0000256" key="2">
    <source>
        <dbReference type="ARBA" id="ARBA00001946"/>
    </source>
</evidence>
<feature type="active site" evidence="14">
    <location>
        <position position="262"/>
    </location>
</feature>
<dbReference type="InterPro" id="IPR003755">
    <property type="entry name" value="HPr(Ser)_kin/Pase"/>
</dbReference>
<keyword evidence="12 14" id="KW-0119">Carbohydrate metabolism</keyword>
<feature type="active site" evidence="14">
    <location>
        <position position="178"/>
    </location>
</feature>
<dbReference type="EMBL" id="NEMB01000003">
    <property type="protein sequence ID" value="PQQ65361.1"/>
    <property type="molecule type" value="Genomic_DNA"/>
</dbReference>
<evidence type="ECO:0000313" key="21">
    <source>
        <dbReference type="Proteomes" id="UP000233534"/>
    </source>
</evidence>
<evidence type="ECO:0000313" key="20">
    <source>
        <dbReference type="EMBL" id="PQQ68420.1"/>
    </source>
</evidence>
<feature type="domain" description="HPr(Ser) kinase/phosphorylase N-terminal" evidence="15">
    <location>
        <begin position="22"/>
        <end position="146"/>
    </location>
</feature>
<reference evidence="17 21" key="1">
    <citation type="submission" date="2017-12" db="EMBL/GenBank/DDBJ databases">
        <title>Complete genome sequence of Herbivorax saccincola GGR1, a novel Cellulosome-producing hydrolytic bacterium in a thermophilic biogas plant, established by Illumina and Nanopore MinION sequencing.</title>
        <authorList>
            <person name="Pechtl A."/>
            <person name="Ruckert C."/>
            <person name="Koeck D.E."/>
            <person name="Maus I."/>
            <person name="Winkler A."/>
            <person name="Kalinowski J."/>
            <person name="Puhler A."/>
            <person name="Schwarz W.W."/>
            <person name="Zverlov V.V."/>
            <person name="Schluter A."/>
            <person name="Liebl W."/>
        </authorList>
    </citation>
    <scope>NUCLEOTIDE SEQUENCE [LARGE SCALE GENOMIC DNA]</scope>
    <source>
        <strain evidence="17">GGR1</strain>
        <strain evidence="21">SR1</strain>
    </source>
</reference>
<evidence type="ECO:0000256" key="12">
    <source>
        <dbReference type="ARBA" id="ARBA00023277"/>
    </source>
</evidence>
<feature type="active site" description="Proton acceptor; for phosphorylation activity. Proton donor; for dephosphorylation activity" evidence="14">
    <location>
        <position position="196"/>
    </location>
</feature>
<evidence type="ECO:0000256" key="3">
    <source>
        <dbReference type="ARBA" id="ARBA00006883"/>
    </source>
</evidence>
<dbReference type="Pfam" id="PF07475">
    <property type="entry name" value="Hpr_kinase_C"/>
    <property type="match status" value="1"/>
</dbReference>
<comment type="catalytic activity">
    <reaction evidence="1 14">
        <text>[HPr protein]-L-serine + ATP = [HPr protein]-O-phospho-L-serine + ADP + H(+)</text>
        <dbReference type="Rhea" id="RHEA:46600"/>
        <dbReference type="Rhea" id="RHEA-COMP:11602"/>
        <dbReference type="Rhea" id="RHEA-COMP:11603"/>
        <dbReference type="ChEBI" id="CHEBI:15378"/>
        <dbReference type="ChEBI" id="CHEBI:29999"/>
        <dbReference type="ChEBI" id="CHEBI:30616"/>
        <dbReference type="ChEBI" id="CHEBI:83421"/>
        <dbReference type="ChEBI" id="CHEBI:456216"/>
    </reaction>
</comment>
<dbReference type="GO" id="GO:0000287">
    <property type="term" value="F:magnesium ion binding"/>
    <property type="evidence" value="ECO:0007669"/>
    <property type="project" value="UniProtKB-UniRule"/>
</dbReference>
<dbReference type="PANTHER" id="PTHR30305">
    <property type="entry name" value="PROTEIN YJDM-RELATED"/>
    <property type="match status" value="1"/>
</dbReference>
<feature type="binding site" evidence="14">
    <location>
        <position position="221"/>
    </location>
    <ligand>
        <name>Mg(2+)</name>
        <dbReference type="ChEBI" id="CHEBI:18420"/>
    </ligand>
</feature>
<keyword evidence="21" id="KW-1185">Reference proteome</keyword>
<dbReference type="Proteomes" id="UP000233534">
    <property type="component" value="Chromosome"/>
</dbReference>
<feature type="region of interest" description="Important for the catalytic mechanism of dephosphorylation" evidence="14">
    <location>
        <begin position="283"/>
        <end position="288"/>
    </location>
</feature>
<dbReference type="InterPro" id="IPR011104">
    <property type="entry name" value="Hpr_kin/Pase_C"/>
</dbReference>
<evidence type="ECO:0000256" key="8">
    <source>
        <dbReference type="ARBA" id="ARBA00022777"/>
    </source>
</evidence>
<dbReference type="SUPFAM" id="SSF75138">
    <property type="entry name" value="HprK N-terminal domain-like"/>
    <property type="match status" value="1"/>
</dbReference>
<evidence type="ECO:0000256" key="13">
    <source>
        <dbReference type="ARBA" id="ARBA00047657"/>
    </source>
</evidence>
<evidence type="ECO:0000256" key="5">
    <source>
        <dbReference type="ARBA" id="ARBA00022679"/>
    </source>
</evidence>
<dbReference type="AlphaFoldDB" id="A0A2K9E4L5"/>
<dbReference type="EMBL" id="NEMB01000001">
    <property type="protein sequence ID" value="PQQ68420.1"/>
    <property type="molecule type" value="Genomic_DNA"/>
</dbReference>
<evidence type="ECO:0000256" key="10">
    <source>
        <dbReference type="ARBA" id="ARBA00022842"/>
    </source>
</evidence>
<evidence type="ECO:0000256" key="14">
    <source>
        <dbReference type="HAMAP-Rule" id="MF_01249"/>
    </source>
</evidence>
<dbReference type="OrthoDB" id="9778803at2"/>
<dbReference type="Proteomes" id="UP000239720">
    <property type="component" value="Unassembled WGS sequence"/>
</dbReference>
<dbReference type="InterPro" id="IPR028979">
    <property type="entry name" value="Ser_kin/Pase_Hpr-like_N_sf"/>
</dbReference>
<keyword evidence="7 14" id="KW-0547">Nucleotide-binding</keyword>
<proteinExistence type="inferred from homology"/>
<organism evidence="17 21">
    <name type="scientific">Acetivibrio saccincola</name>
    <dbReference type="NCBI Taxonomy" id="1677857"/>
    <lineage>
        <taxon>Bacteria</taxon>
        <taxon>Bacillati</taxon>
        <taxon>Bacillota</taxon>
        <taxon>Clostridia</taxon>
        <taxon>Eubacteriales</taxon>
        <taxon>Oscillospiraceae</taxon>
        <taxon>Acetivibrio</taxon>
    </lineage>
</organism>
<evidence type="ECO:0000256" key="7">
    <source>
        <dbReference type="ARBA" id="ARBA00022741"/>
    </source>
</evidence>
<feature type="binding site" evidence="14">
    <location>
        <position position="179"/>
    </location>
    <ligand>
        <name>Mg(2+)</name>
        <dbReference type="ChEBI" id="CHEBI:18420"/>
    </ligand>
</feature>
<comment type="similarity">
    <text evidence="3 14">Belongs to the HPrK/P family.</text>
</comment>
<dbReference type="CDD" id="cd01918">
    <property type="entry name" value="HprK_C"/>
    <property type="match status" value="1"/>
</dbReference>
<comment type="miscellaneous">
    <text evidence="14">Both phosphorylation and phosphorolysis are carried out by the same active site and suggest a common mechanism for both reactions.</text>
</comment>
<evidence type="ECO:0000256" key="6">
    <source>
        <dbReference type="ARBA" id="ARBA00022723"/>
    </source>
</evidence>
<comment type="domain">
    <text evidence="14">The Walker A ATP-binding motif also binds Pi and PPi.</text>
</comment>
<keyword evidence="6 14" id="KW-0479">Metal-binding</keyword>
<evidence type="ECO:0000259" key="16">
    <source>
        <dbReference type="Pfam" id="PF07475"/>
    </source>
</evidence>
<dbReference type="InterPro" id="IPR027417">
    <property type="entry name" value="P-loop_NTPase"/>
</dbReference>
<feature type="region of interest" description="Important for the catalytic mechanism of both phosphorylation and dephosphorylation" evidence="14">
    <location>
        <begin position="220"/>
        <end position="229"/>
    </location>
</feature>
<dbReference type="NCBIfam" id="TIGR00679">
    <property type="entry name" value="hpr-ser"/>
    <property type="match status" value="1"/>
</dbReference>
<reference evidence="18 22" key="2">
    <citation type="journal article" date="2018" name="Syst. Appl. Microbiol.">
        <title>Characterization and high-quality draft genome sequence of Herbivorax saccincola A7, an anaerobic, alkaliphilic, thermophilic, cellulolytic, and xylanolytic bacterium.</title>
        <authorList>
            <person name="Aikawa S."/>
            <person name="Baramee S."/>
            <person name="Sermsathanaswadi J."/>
            <person name="Thianheng P."/>
            <person name="Tachaapaikoon C."/>
            <person name="Shikata A."/>
            <person name="Waeonukul R."/>
            <person name="Pason P."/>
            <person name="Ratanakhanokchai K."/>
            <person name="Kosugi A."/>
        </authorList>
    </citation>
    <scope>NUCLEOTIDE SEQUENCE [LARGE SCALE GENOMIC DNA]</scope>
    <source>
        <strain evidence="18 22">A7</strain>
    </source>
</reference>
<comment type="catalytic activity">
    <reaction evidence="13 14">
        <text>[HPr protein]-O-phospho-L-serine + phosphate + H(+) = [HPr protein]-L-serine + diphosphate</text>
        <dbReference type="Rhea" id="RHEA:46604"/>
        <dbReference type="Rhea" id="RHEA-COMP:11602"/>
        <dbReference type="Rhea" id="RHEA-COMP:11603"/>
        <dbReference type="ChEBI" id="CHEBI:15378"/>
        <dbReference type="ChEBI" id="CHEBI:29999"/>
        <dbReference type="ChEBI" id="CHEBI:33019"/>
        <dbReference type="ChEBI" id="CHEBI:43474"/>
        <dbReference type="ChEBI" id="CHEBI:83421"/>
    </reaction>
</comment>
<comment type="function">
    <text evidence="14">Catalyzes the ATP- as well as the pyrophosphate-dependent phosphorylation of a specific serine residue in HPr, a phosphocarrier protein of the phosphoenolpyruvate-dependent sugar phosphotransferase system (PTS). HprK/P also catalyzes the pyrophosphate-producing, inorganic phosphate-dependent dephosphorylation (phosphorolysis) of seryl-phosphorylated HPr (P-Ser-HPr). The two antagonistic activities of HprK/P are regulated by several intracellular metabolites, which change their concentration in response to the absence or presence of rapidly metabolisable carbon sources (glucose, fructose, etc.) in the growth medium. Therefore, by controlling the phosphorylation state of HPr, HPrK/P is a sensor enzyme that plays a major role in the regulation of carbon metabolism and sugar transport: it mediates carbon catabolite repression (CCR), and regulates PTS-catalyzed carbohydrate uptake and inducer exclusion.</text>
</comment>
<evidence type="ECO:0000313" key="19">
    <source>
        <dbReference type="EMBL" id="PQQ68214.1"/>
    </source>
</evidence>
<keyword evidence="10 14" id="KW-0460">Magnesium</keyword>
<dbReference type="KEGG" id="hsc:HVS_12310"/>
<dbReference type="FunFam" id="3.40.50.300:FF:000174">
    <property type="entry name" value="HPr kinase/phosphorylase"/>
    <property type="match status" value="1"/>
</dbReference>
<evidence type="ECO:0000256" key="4">
    <source>
        <dbReference type="ARBA" id="ARBA00022527"/>
    </source>
</evidence>
<comment type="subunit">
    <text evidence="14">Homohexamer.</text>
</comment>
<evidence type="ECO:0000259" key="15">
    <source>
        <dbReference type="Pfam" id="PF02603"/>
    </source>
</evidence>
<feature type="active site" evidence="14">
    <location>
        <position position="157"/>
    </location>
</feature>
<dbReference type="GO" id="GO:0005524">
    <property type="term" value="F:ATP binding"/>
    <property type="evidence" value="ECO:0007669"/>
    <property type="project" value="UniProtKB-UniRule"/>
</dbReference>
<feature type="domain" description="HPr kinase/phosphorylase C-terminal" evidence="16">
    <location>
        <begin position="150"/>
        <end position="317"/>
    </location>
</feature>
<dbReference type="GO" id="GO:0000155">
    <property type="term" value="F:phosphorelay sensor kinase activity"/>
    <property type="evidence" value="ECO:0007669"/>
    <property type="project" value="InterPro"/>
</dbReference>
<dbReference type="Gene3D" id="3.40.50.300">
    <property type="entry name" value="P-loop containing nucleotide triphosphate hydrolases"/>
    <property type="match status" value="1"/>
</dbReference>
<keyword evidence="4 14" id="KW-0723">Serine/threonine-protein kinase</keyword>
<evidence type="ECO:0000313" key="22">
    <source>
        <dbReference type="Proteomes" id="UP000239720"/>
    </source>
</evidence>
<evidence type="ECO:0000313" key="18">
    <source>
        <dbReference type="EMBL" id="PQQ65361.1"/>
    </source>
</evidence>
<name>A0A2K9E4L5_9FIRM</name>
<dbReference type="Gene3D" id="3.40.1390.20">
    <property type="entry name" value="HprK N-terminal domain-like"/>
    <property type="match status" value="1"/>
</dbReference>
<keyword evidence="5 14" id="KW-0808">Transferase</keyword>
<dbReference type="SUPFAM" id="SSF53795">
    <property type="entry name" value="PEP carboxykinase-like"/>
    <property type="match status" value="1"/>
</dbReference>
<dbReference type="GO" id="GO:0006109">
    <property type="term" value="P:regulation of carbohydrate metabolic process"/>
    <property type="evidence" value="ECO:0007669"/>
    <property type="project" value="UniProtKB-UniRule"/>
</dbReference>
<dbReference type="PANTHER" id="PTHR30305:SF1">
    <property type="entry name" value="HPR KINASE_PHOSPHORYLASE"/>
    <property type="match status" value="1"/>
</dbReference>
<comment type="cofactor">
    <cofactor evidence="2 14">
        <name>Mg(2+)</name>
        <dbReference type="ChEBI" id="CHEBI:18420"/>
    </cofactor>
</comment>
<keyword evidence="11 14" id="KW-0511">Multifunctional enzyme</keyword>
<evidence type="ECO:0000256" key="1">
    <source>
        <dbReference type="ARBA" id="ARBA00001120"/>
    </source>
</evidence>
<sequence>MHLNNRYNQGDGNENQHIPREISLTAIMKEFELEQATNFKNLDKVLITSTEVNRPGLQLVGYLEHFGKDRIQIIGNMETSYLATLTPEERYARLDAFFKAGFPCIVVARKLEVFQEMIDVAHKYNIPVLRTDRTTSRFLSALISYLNVKLGPMGTWHGGLVEVYGEGILILGESGVGKSETALELVKRGHRLVADDLVEITKVSEKTLVGEAPEIIRHFIEIRGVGILDVRRLYGVGAVKNKENIDLVIRLENWNKEKNYERLGLVEEYETILELKVPRLTIPVRPGRNLAIIVEVAAMNHRQKKMGYNAAEIMKERVIQRINENKGLEDEN</sequence>
<evidence type="ECO:0000256" key="11">
    <source>
        <dbReference type="ARBA" id="ARBA00023268"/>
    </source>
</evidence>
<dbReference type="EC" id="2.7.11.-" evidence="14"/>
<evidence type="ECO:0000256" key="9">
    <source>
        <dbReference type="ARBA" id="ARBA00022840"/>
    </source>
</evidence>
<dbReference type="GO" id="GO:0004712">
    <property type="term" value="F:protein serine/threonine/tyrosine kinase activity"/>
    <property type="evidence" value="ECO:0007669"/>
    <property type="project" value="UniProtKB-UniRule"/>
</dbReference>
<feature type="binding site" evidence="14">
    <location>
        <begin position="172"/>
        <end position="179"/>
    </location>
    <ligand>
        <name>ATP</name>
        <dbReference type="ChEBI" id="CHEBI:30616"/>
    </ligand>
</feature>